<dbReference type="GO" id="GO:0051087">
    <property type="term" value="F:protein-folding chaperone binding"/>
    <property type="evidence" value="ECO:0007669"/>
    <property type="project" value="InterPro"/>
</dbReference>
<proteinExistence type="inferred from homology"/>
<dbReference type="GO" id="GO:0001671">
    <property type="term" value="F:ATPase activator activity"/>
    <property type="evidence" value="ECO:0007669"/>
    <property type="project" value="InterPro"/>
</dbReference>
<feature type="domain" description="Activator of Hsp90 ATPase AHSA1-like N-terminal" evidence="2">
    <location>
        <begin position="29"/>
        <end position="163"/>
    </location>
</feature>
<dbReference type="Proteomes" id="UP000887013">
    <property type="component" value="Unassembled WGS sequence"/>
</dbReference>
<evidence type="ECO:0000259" key="2">
    <source>
        <dbReference type="SMART" id="SM01000"/>
    </source>
</evidence>
<comment type="caution">
    <text evidence="3">The sequence shown here is derived from an EMBL/GenBank/DDBJ whole genome shotgun (WGS) entry which is preliminary data.</text>
</comment>
<organism evidence="3 4">
    <name type="scientific">Nephila pilipes</name>
    <name type="common">Giant wood spider</name>
    <name type="synonym">Nephila maculata</name>
    <dbReference type="NCBI Taxonomy" id="299642"/>
    <lineage>
        <taxon>Eukaryota</taxon>
        <taxon>Metazoa</taxon>
        <taxon>Ecdysozoa</taxon>
        <taxon>Arthropoda</taxon>
        <taxon>Chelicerata</taxon>
        <taxon>Arachnida</taxon>
        <taxon>Araneae</taxon>
        <taxon>Araneomorphae</taxon>
        <taxon>Entelegynae</taxon>
        <taxon>Araneoidea</taxon>
        <taxon>Nephilidae</taxon>
        <taxon>Nephila</taxon>
    </lineage>
</organism>
<evidence type="ECO:0000313" key="4">
    <source>
        <dbReference type="Proteomes" id="UP000887013"/>
    </source>
</evidence>
<keyword evidence="3" id="KW-0346">Stress response</keyword>
<dbReference type="Gene3D" id="3.15.10.20">
    <property type="entry name" value="Activator of Hsp90 ATPase Aha1, N-terminal domain"/>
    <property type="match status" value="1"/>
</dbReference>
<sequence length="337" mass="39610">MAKWGKGDPRWIVEDRPDAKNVNNWHWIEKDASNWSKDRLKKILTEIVINSDLVHCKITEISKCNGDTFVSNRKAKLIVFYEWTIEAKWVGSLINNDTVMEGIIEILNFSEENNVKNTEINVHVETVTPESEILRNEIKRVGTEIIREQLSEYVTALKEEYSKDLILPTKNNLQYSDMKHFGIIKKTKKFEEISARNNEKQNVETCELRFTEAFKCTANEFFQAMTVKEIVEAFTQGNCVLQPVEGGKFELFDGNVQGYFTELVPHKTIKQKWRLRTWPNEHFSEVHIDINQKKEYTEISFSQYDVPKSEFENTIEGWKRFYWNSMKRNLGFGVPLF</sequence>
<comment type="similarity">
    <text evidence="1">Belongs to the AHA1 family.</text>
</comment>
<dbReference type="SUPFAM" id="SSF55961">
    <property type="entry name" value="Bet v1-like"/>
    <property type="match status" value="1"/>
</dbReference>
<dbReference type="SUPFAM" id="SSF103111">
    <property type="entry name" value="Activator of Hsp90 ATPase, Aha1"/>
    <property type="match status" value="1"/>
</dbReference>
<evidence type="ECO:0000313" key="3">
    <source>
        <dbReference type="EMBL" id="GFT61647.1"/>
    </source>
</evidence>
<dbReference type="GO" id="GO:0005829">
    <property type="term" value="C:cytosol"/>
    <property type="evidence" value="ECO:0007669"/>
    <property type="project" value="TreeGrafter"/>
</dbReference>
<reference evidence="3" key="1">
    <citation type="submission" date="2020-08" db="EMBL/GenBank/DDBJ databases">
        <title>Multicomponent nature underlies the extraordinary mechanical properties of spider dragline silk.</title>
        <authorList>
            <person name="Kono N."/>
            <person name="Nakamura H."/>
            <person name="Mori M."/>
            <person name="Yoshida Y."/>
            <person name="Ohtoshi R."/>
            <person name="Malay A.D."/>
            <person name="Moran D.A.P."/>
            <person name="Tomita M."/>
            <person name="Numata K."/>
            <person name="Arakawa K."/>
        </authorList>
    </citation>
    <scope>NUCLEOTIDE SEQUENCE</scope>
</reference>
<dbReference type="InterPro" id="IPR023393">
    <property type="entry name" value="START-like_dom_sf"/>
</dbReference>
<dbReference type="GO" id="GO:0006457">
    <property type="term" value="P:protein folding"/>
    <property type="evidence" value="ECO:0007669"/>
    <property type="project" value="TreeGrafter"/>
</dbReference>
<accession>A0A8X6PDG6</accession>
<keyword evidence="4" id="KW-1185">Reference proteome</keyword>
<dbReference type="InterPro" id="IPR036338">
    <property type="entry name" value="Aha1"/>
</dbReference>
<dbReference type="Pfam" id="PF08327">
    <property type="entry name" value="AHSA1"/>
    <property type="match status" value="1"/>
</dbReference>
<dbReference type="Gene3D" id="3.30.530.20">
    <property type="match status" value="1"/>
</dbReference>
<name>A0A8X6PDG6_NEPPI</name>
<dbReference type="OrthoDB" id="567237at2759"/>
<protein>
    <submittedName>
        <fullName evidence="3">Activator of 90 kDa heat shock protein ATPase homolog 1</fullName>
    </submittedName>
</protein>
<dbReference type="EMBL" id="BMAW01067850">
    <property type="protein sequence ID" value="GFT61647.1"/>
    <property type="molecule type" value="Genomic_DNA"/>
</dbReference>
<dbReference type="Pfam" id="PF09229">
    <property type="entry name" value="Aha1_N"/>
    <property type="match status" value="1"/>
</dbReference>
<dbReference type="CDD" id="cd08892">
    <property type="entry name" value="SRPBCC_Aha1"/>
    <property type="match status" value="1"/>
</dbReference>
<gene>
    <name evidence="3" type="primary">AHSA1</name>
    <name evidence="3" type="ORF">NPIL_407561</name>
</gene>
<evidence type="ECO:0000256" key="1">
    <source>
        <dbReference type="ARBA" id="ARBA00006817"/>
    </source>
</evidence>
<dbReference type="SMART" id="SM01000">
    <property type="entry name" value="Aha1_N"/>
    <property type="match status" value="1"/>
</dbReference>
<dbReference type="AlphaFoldDB" id="A0A8X6PDG6"/>
<dbReference type="PANTHER" id="PTHR13009">
    <property type="entry name" value="HEAT SHOCK PROTEIN 90 HSP90 CO-CHAPERONE AHA-1"/>
    <property type="match status" value="1"/>
</dbReference>
<dbReference type="PANTHER" id="PTHR13009:SF22">
    <property type="entry name" value="LD43819P"/>
    <property type="match status" value="1"/>
</dbReference>
<dbReference type="InterPro" id="IPR015310">
    <property type="entry name" value="AHSA1-like_N"/>
</dbReference>
<dbReference type="InterPro" id="IPR013538">
    <property type="entry name" value="ASHA1/2-like_C"/>
</dbReference>